<feature type="transmembrane region" description="Helical" evidence="1">
    <location>
        <begin position="56"/>
        <end position="77"/>
    </location>
</feature>
<proteinExistence type="predicted"/>
<comment type="caution">
    <text evidence="2">The sequence shown here is derived from an EMBL/GenBank/DDBJ whole genome shotgun (WGS) entry which is preliminary data.</text>
</comment>
<dbReference type="InterPro" id="IPR029048">
    <property type="entry name" value="HSP70_C_sf"/>
</dbReference>
<keyword evidence="1" id="KW-0472">Membrane</keyword>
<organism evidence="2 3">
    <name type="scientific">Brassica cretica</name>
    <name type="common">Mustard</name>
    <dbReference type="NCBI Taxonomy" id="69181"/>
    <lineage>
        <taxon>Eukaryota</taxon>
        <taxon>Viridiplantae</taxon>
        <taxon>Streptophyta</taxon>
        <taxon>Embryophyta</taxon>
        <taxon>Tracheophyta</taxon>
        <taxon>Spermatophyta</taxon>
        <taxon>Magnoliopsida</taxon>
        <taxon>eudicotyledons</taxon>
        <taxon>Gunneridae</taxon>
        <taxon>Pentapetalae</taxon>
        <taxon>rosids</taxon>
        <taxon>malvids</taxon>
        <taxon>Brassicales</taxon>
        <taxon>Brassicaceae</taxon>
        <taxon>Brassiceae</taxon>
        <taxon>Brassica</taxon>
    </lineage>
</organism>
<dbReference type="SUPFAM" id="SSF100934">
    <property type="entry name" value="Heat shock protein 70kD (HSP70), C-terminal subdomain"/>
    <property type="match status" value="1"/>
</dbReference>
<evidence type="ECO:0000313" key="3">
    <source>
        <dbReference type="Proteomes" id="UP000712600"/>
    </source>
</evidence>
<sequence length="78" mass="8850">METLANFMLLCSHLEEFEDKMKNLESFCNAIIARMYQGPGADKGAAGMLDQRLKKLIKFPTSHVMLFALMFLLFAFVA</sequence>
<dbReference type="EMBL" id="QGKX02000004">
    <property type="protein sequence ID" value="KAF3600269.1"/>
    <property type="molecule type" value="Genomic_DNA"/>
</dbReference>
<evidence type="ECO:0000256" key="1">
    <source>
        <dbReference type="SAM" id="Phobius"/>
    </source>
</evidence>
<dbReference type="AlphaFoldDB" id="A0A8S9SHJ6"/>
<gene>
    <name evidence="2" type="ORF">F2Q69_00038629</name>
</gene>
<dbReference type="Proteomes" id="UP000712600">
    <property type="component" value="Unassembled WGS sequence"/>
</dbReference>
<protein>
    <submittedName>
        <fullName evidence="2">Uncharacterized protein</fullName>
    </submittedName>
</protein>
<name>A0A8S9SHJ6_BRACR</name>
<keyword evidence="1" id="KW-1133">Transmembrane helix</keyword>
<dbReference type="Gene3D" id="1.20.1270.10">
    <property type="match status" value="1"/>
</dbReference>
<reference evidence="2" key="1">
    <citation type="submission" date="2019-12" db="EMBL/GenBank/DDBJ databases">
        <title>Genome sequencing and annotation of Brassica cretica.</title>
        <authorList>
            <person name="Studholme D.J."/>
            <person name="Sarris P."/>
        </authorList>
    </citation>
    <scope>NUCLEOTIDE SEQUENCE</scope>
    <source>
        <strain evidence="2">PFS-109/04</strain>
        <tissue evidence="2">Leaf</tissue>
    </source>
</reference>
<keyword evidence="1" id="KW-0812">Transmembrane</keyword>
<accession>A0A8S9SHJ6</accession>
<evidence type="ECO:0000313" key="2">
    <source>
        <dbReference type="EMBL" id="KAF3600269.1"/>
    </source>
</evidence>